<dbReference type="GO" id="GO:0004714">
    <property type="term" value="F:transmembrane receptor protein tyrosine kinase activity"/>
    <property type="evidence" value="ECO:0007669"/>
    <property type="project" value="UniProtKB-ARBA"/>
</dbReference>
<name>A0AAJ6QWJ5_9ACAR</name>
<dbReference type="CTD" id="318600"/>
<dbReference type="InterPro" id="IPR001245">
    <property type="entry name" value="Ser-Thr/Tyr_kinase_cat_dom"/>
</dbReference>
<dbReference type="GO" id="GO:0005524">
    <property type="term" value="F:ATP binding"/>
    <property type="evidence" value="ECO:0007669"/>
    <property type="project" value="InterPro"/>
</dbReference>
<dbReference type="PROSITE" id="PS50011">
    <property type="entry name" value="PROTEIN_KINASE_DOM"/>
    <property type="match status" value="1"/>
</dbReference>
<comment type="subcellular location">
    <subcellularLocation>
        <location evidence="1">Membrane</location>
        <topology evidence="1">Single-pass membrane protein</topology>
    </subcellularLocation>
</comment>
<dbReference type="PRINTS" id="PR00109">
    <property type="entry name" value="TYRKINASE"/>
</dbReference>
<reference evidence="8" key="1">
    <citation type="submission" date="2025-08" db="UniProtKB">
        <authorList>
            <consortium name="RefSeq"/>
        </authorList>
    </citation>
    <scope>IDENTIFICATION</scope>
</reference>
<dbReference type="SUPFAM" id="SSF49265">
    <property type="entry name" value="Fibronectin type III"/>
    <property type="match status" value="1"/>
</dbReference>
<dbReference type="InterPro" id="IPR000719">
    <property type="entry name" value="Prot_kinase_dom"/>
</dbReference>
<dbReference type="Pfam" id="PF07714">
    <property type="entry name" value="PK_Tyr_Ser-Thr"/>
    <property type="match status" value="1"/>
</dbReference>
<dbReference type="GO" id="GO:0043235">
    <property type="term" value="C:receptor complex"/>
    <property type="evidence" value="ECO:0007669"/>
    <property type="project" value="TreeGrafter"/>
</dbReference>
<evidence type="ECO:0000259" key="6">
    <source>
        <dbReference type="PROSITE" id="PS50853"/>
    </source>
</evidence>
<dbReference type="InterPro" id="IPR050122">
    <property type="entry name" value="RTK"/>
</dbReference>
<dbReference type="GO" id="GO:0005886">
    <property type="term" value="C:plasma membrane"/>
    <property type="evidence" value="ECO:0007669"/>
    <property type="project" value="TreeGrafter"/>
</dbReference>
<keyword evidence="7" id="KW-1185">Reference proteome</keyword>
<dbReference type="CDD" id="cd00063">
    <property type="entry name" value="FN3"/>
    <property type="match status" value="1"/>
</dbReference>
<feature type="transmembrane region" description="Helical" evidence="3">
    <location>
        <begin position="545"/>
        <end position="564"/>
    </location>
</feature>
<evidence type="ECO:0000256" key="2">
    <source>
        <dbReference type="ARBA" id="ARBA00023180"/>
    </source>
</evidence>
<dbReference type="Gene3D" id="2.60.40.10">
    <property type="entry name" value="Immunoglobulins"/>
    <property type="match status" value="1"/>
</dbReference>
<sequence length="645" mass="72285">MGWSSHQQLVVAYLATALALSQGIAGPQNVRVLNATSNSVTISWSSVSFPPGFTLDSYPVTAQPIFSYSTNVEPYGGTASSQKNSFMLLGLTAATRYNISIWGETADKNYTEKSFVEAWTLIGDLTAPPRPETKEVTEDGKRLIKVKIIPPENFGGPISRYQIVVLESDSVMAFDPSRLKDYNKANEEGTTYYIAGERAPSDIDSFFIVGDGISNPLLPENQKFDILIGVISMLNGETKAVYSAPLSAHVLHGNVVDLEEPMAQSMRRRDAVLVFMLSVAIGILGFLLVASFILYIILRRQYSQKRRSDELILKIHDHDNDNTYFGNGHLHLEEGADLNGFYNKLCDLYWQIPRPQLHISETMLGQGTYGPVRVGKVLRNGKEIAAQIQRCGAHFALSDRDRRVLLSDLEAMVRIGAHPNIVEFIGGCEEGDALWMATEHPNNPLRGILLSSRQTQEDNRVCSIPDYRLMEMAISLADGLKHLAHRGVTHGHLSTRSVMVVLPDMVPKISNFCIARYTPLGKRLDYTRWTAPEAMRRRVTHKGDVWSFGVLLWELFTLGGTPFVDIKLNDVQTKLSRGHRLSQPRGVDTSLFQLMLHCWEMDPDERPTFEDLARDLRNVASEDPLRLPKQTKYIYDKFDPLADEL</sequence>
<dbReference type="RefSeq" id="XP_003748112.2">
    <property type="nucleotide sequence ID" value="XM_003748064.2"/>
</dbReference>
<dbReference type="InterPro" id="IPR013783">
    <property type="entry name" value="Ig-like_fold"/>
</dbReference>
<dbReference type="Gene3D" id="3.30.200.20">
    <property type="entry name" value="Phosphorylase Kinase, domain 1"/>
    <property type="match status" value="1"/>
</dbReference>
<dbReference type="GeneID" id="100905302"/>
<accession>A0AAJ6QWJ5</accession>
<feature type="domain" description="Fibronectin type-III" evidence="6">
    <location>
        <begin position="26"/>
        <end position="129"/>
    </location>
</feature>
<keyword evidence="8" id="KW-0418">Kinase</keyword>
<feature type="transmembrane region" description="Helical" evidence="3">
    <location>
        <begin position="271"/>
        <end position="298"/>
    </location>
</feature>
<feature type="chain" id="PRO_5042499640" evidence="4">
    <location>
        <begin position="22"/>
        <end position="645"/>
    </location>
</feature>
<gene>
    <name evidence="8" type="primary">LOC100905302</name>
</gene>
<keyword evidence="3" id="KW-0812">Transmembrane</keyword>
<dbReference type="KEGG" id="goe:100905302"/>
<feature type="domain" description="Protein kinase" evidence="5">
    <location>
        <begin position="358"/>
        <end position="626"/>
    </location>
</feature>
<keyword evidence="2" id="KW-0325">Glycoprotein</keyword>
<protein>
    <submittedName>
        <fullName evidence="8">Tyrosine-protein kinase Wsck</fullName>
    </submittedName>
</protein>
<evidence type="ECO:0000256" key="3">
    <source>
        <dbReference type="SAM" id="Phobius"/>
    </source>
</evidence>
<keyword evidence="8" id="KW-0808">Transferase</keyword>
<organism evidence="7 8">
    <name type="scientific">Galendromus occidentalis</name>
    <name type="common">western predatory mite</name>
    <dbReference type="NCBI Taxonomy" id="34638"/>
    <lineage>
        <taxon>Eukaryota</taxon>
        <taxon>Metazoa</taxon>
        <taxon>Ecdysozoa</taxon>
        <taxon>Arthropoda</taxon>
        <taxon>Chelicerata</taxon>
        <taxon>Arachnida</taxon>
        <taxon>Acari</taxon>
        <taxon>Parasitiformes</taxon>
        <taxon>Mesostigmata</taxon>
        <taxon>Gamasina</taxon>
        <taxon>Phytoseioidea</taxon>
        <taxon>Phytoseiidae</taxon>
        <taxon>Typhlodrominae</taxon>
        <taxon>Galendromus</taxon>
    </lineage>
</organism>
<dbReference type="InterPro" id="IPR011009">
    <property type="entry name" value="Kinase-like_dom_sf"/>
</dbReference>
<keyword evidence="3" id="KW-0472">Membrane</keyword>
<proteinExistence type="predicted"/>
<dbReference type="Pfam" id="PF00041">
    <property type="entry name" value="fn3"/>
    <property type="match status" value="1"/>
</dbReference>
<evidence type="ECO:0000313" key="7">
    <source>
        <dbReference type="Proteomes" id="UP000694867"/>
    </source>
</evidence>
<dbReference type="SMART" id="SM00060">
    <property type="entry name" value="FN3"/>
    <property type="match status" value="1"/>
</dbReference>
<keyword evidence="3" id="KW-1133">Transmembrane helix</keyword>
<dbReference type="PANTHER" id="PTHR24416">
    <property type="entry name" value="TYROSINE-PROTEIN KINASE RECEPTOR"/>
    <property type="match status" value="1"/>
</dbReference>
<dbReference type="InterPro" id="IPR003961">
    <property type="entry name" value="FN3_dom"/>
</dbReference>
<feature type="signal peptide" evidence="4">
    <location>
        <begin position="1"/>
        <end position="21"/>
    </location>
</feature>
<dbReference type="PANTHER" id="PTHR24416:SF600">
    <property type="entry name" value="PDGF- AND VEGF-RECEPTOR RELATED, ISOFORM J"/>
    <property type="match status" value="1"/>
</dbReference>
<evidence type="ECO:0000256" key="1">
    <source>
        <dbReference type="ARBA" id="ARBA00004167"/>
    </source>
</evidence>
<dbReference type="InterPro" id="IPR036116">
    <property type="entry name" value="FN3_sf"/>
</dbReference>
<dbReference type="SUPFAM" id="SSF56112">
    <property type="entry name" value="Protein kinase-like (PK-like)"/>
    <property type="match status" value="1"/>
</dbReference>
<evidence type="ECO:0000256" key="4">
    <source>
        <dbReference type="SAM" id="SignalP"/>
    </source>
</evidence>
<keyword evidence="4" id="KW-0732">Signal</keyword>
<evidence type="ECO:0000259" key="5">
    <source>
        <dbReference type="PROSITE" id="PS50011"/>
    </source>
</evidence>
<dbReference type="PROSITE" id="PS50853">
    <property type="entry name" value="FN3"/>
    <property type="match status" value="1"/>
</dbReference>
<dbReference type="AlphaFoldDB" id="A0AAJ6QWJ5"/>
<dbReference type="Proteomes" id="UP000694867">
    <property type="component" value="Unplaced"/>
</dbReference>
<dbReference type="Gene3D" id="1.10.510.10">
    <property type="entry name" value="Transferase(Phosphotransferase) domain 1"/>
    <property type="match status" value="1"/>
</dbReference>
<evidence type="ECO:0000313" key="8">
    <source>
        <dbReference type="RefSeq" id="XP_003748112.2"/>
    </source>
</evidence>
<dbReference type="GO" id="GO:0007169">
    <property type="term" value="P:cell surface receptor protein tyrosine kinase signaling pathway"/>
    <property type="evidence" value="ECO:0007669"/>
    <property type="project" value="TreeGrafter"/>
</dbReference>